<protein>
    <submittedName>
        <fullName evidence="1">Uncharacterized protein</fullName>
    </submittedName>
</protein>
<proteinExistence type="predicted"/>
<evidence type="ECO:0000313" key="1">
    <source>
        <dbReference type="EMBL" id="CAG6690015.1"/>
    </source>
</evidence>
<accession>A0A8D8TPS1</accession>
<name>A0A8D8TPS1_9HEMI</name>
<reference evidence="1" key="1">
    <citation type="submission" date="2021-05" db="EMBL/GenBank/DDBJ databases">
        <authorList>
            <person name="Alioto T."/>
            <person name="Alioto T."/>
            <person name="Gomez Garrido J."/>
        </authorList>
    </citation>
    <scope>NUCLEOTIDE SEQUENCE</scope>
</reference>
<dbReference type="EMBL" id="HBUF01295208">
    <property type="protein sequence ID" value="CAG6690015.1"/>
    <property type="molecule type" value="Transcribed_RNA"/>
</dbReference>
<organism evidence="1">
    <name type="scientific">Cacopsylla melanoneura</name>
    <dbReference type="NCBI Taxonomy" id="428564"/>
    <lineage>
        <taxon>Eukaryota</taxon>
        <taxon>Metazoa</taxon>
        <taxon>Ecdysozoa</taxon>
        <taxon>Arthropoda</taxon>
        <taxon>Hexapoda</taxon>
        <taxon>Insecta</taxon>
        <taxon>Pterygota</taxon>
        <taxon>Neoptera</taxon>
        <taxon>Paraneoptera</taxon>
        <taxon>Hemiptera</taxon>
        <taxon>Sternorrhyncha</taxon>
        <taxon>Psylloidea</taxon>
        <taxon>Psyllidae</taxon>
        <taxon>Psyllinae</taxon>
        <taxon>Cacopsylla</taxon>
    </lineage>
</organism>
<dbReference type="AlphaFoldDB" id="A0A8D8TPS1"/>
<sequence>MSSDIMRLVGISNRNIIMEVCTLGIPEAQLGWEMFLKYDKTCLHIHIVAHFYCSFGTFNTNQGAVFSNSAVSSKSILRSFILRVVEPFQDFIVPTCTFK</sequence>